<dbReference type="EMBL" id="CP001848">
    <property type="protein sequence ID" value="ADB15059.1"/>
    <property type="molecule type" value="Genomic_DNA"/>
</dbReference>
<dbReference type="Proteomes" id="UP000001887">
    <property type="component" value="Chromosome"/>
</dbReference>
<keyword evidence="1" id="KW-0963">Cytoplasm</keyword>
<keyword evidence="2" id="KW-0132">Cell division</keyword>
<dbReference type="GO" id="GO:0051304">
    <property type="term" value="P:chromosome separation"/>
    <property type="evidence" value="ECO:0007669"/>
    <property type="project" value="InterPro"/>
</dbReference>
<proteinExistence type="predicted"/>
<evidence type="ECO:0000256" key="4">
    <source>
        <dbReference type="ARBA" id="ARBA00023306"/>
    </source>
</evidence>
<feature type="compositionally biased region" description="Pro residues" evidence="5">
    <location>
        <begin position="42"/>
        <end position="51"/>
    </location>
</feature>
<gene>
    <name evidence="6" type="ordered locus">Psta_0369</name>
</gene>
<dbReference type="PANTHER" id="PTHR34298">
    <property type="entry name" value="SEGREGATION AND CONDENSATION PROTEIN B"/>
    <property type="match status" value="1"/>
</dbReference>
<feature type="region of interest" description="Disordered" evidence="5">
    <location>
        <begin position="35"/>
        <end position="80"/>
    </location>
</feature>
<accession>D2R2F0</accession>
<reference evidence="6 7" key="1">
    <citation type="journal article" date="2009" name="Stand. Genomic Sci.">
        <title>Complete genome sequence of Pirellula staleyi type strain (ATCC 27377).</title>
        <authorList>
            <person name="Clum A."/>
            <person name="Tindall B.J."/>
            <person name="Sikorski J."/>
            <person name="Ivanova N."/>
            <person name="Mavrommatis K."/>
            <person name="Lucas S."/>
            <person name="Glavina del Rio T."/>
            <person name="Nolan M."/>
            <person name="Chen F."/>
            <person name="Tice H."/>
            <person name="Pitluck S."/>
            <person name="Cheng J.F."/>
            <person name="Chertkov O."/>
            <person name="Brettin T."/>
            <person name="Han C."/>
            <person name="Detter J.C."/>
            <person name="Kuske C."/>
            <person name="Bruce D."/>
            <person name="Goodwin L."/>
            <person name="Ovchinikova G."/>
            <person name="Pati A."/>
            <person name="Mikhailova N."/>
            <person name="Chen A."/>
            <person name="Palaniappan K."/>
            <person name="Land M."/>
            <person name="Hauser L."/>
            <person name="Chang Y.J."/>
            <person name="Jeffries C.D."/>
            <person name="Chain P."/>
            <person name="Rohde M."/>
            <person name="Goker M."/>
            <person name="Bristow J."/>
            <person name="Eisen J.A."/>
            <person name="Markowitz V."/>
            <person name="Hugenholtz P."/>
            <person name="Kyrpides N.C."/>
            <person name="Klenk H.P."/>
            <person name="Lapidus A."/>
        </authorList>
    </citation>
    <scope>NUCLEOTIDE SEQUENCE [LARGE SCALE GENOMIC DNA]</scope>
    <source>
        <strain evidence="7">ATCC 27377 / DSM 6068 / ICPB 4128</strain>
    </source>
</reference>
<keyword evidence="7" id="KW-1185">Reference proteome</keyword>
<sequence>MPPPEVSLGLEDFAAPADDQGLSLEELGQAYAAMLHQGADPYPQPGDPPSTPATTTTTTAEAAPTELEEPPRVIDGTDDDGCEITPRSILEAILFVGHPQGEPLTSTQIAALMRGVRTAEIDELVVELNEKYDELGTAYTIASIGAGYQLQLRSELSPLRDKFYGRVREAKLSQVAVDILAVVAYHQPISQEQIDKMRAKPCGGMLSQLVRRELLRVERDPTAGPKAKPKYVTTDRFLDLFGLESLAELPRSHDPEKSL</sequence>
<dbReference type="InterPro" id="IPR036388">
    <property type="entry name" value="WH-like_DNA-bd_sf"/>
</dbReference>
<dbReference type="GO" id="GO:0051301">
    <property type="term" value="P:cell division"/>
    <property type="evidence" value="ECO:0007669"/>
    <property type="project" value="UniProtKB-KW"/>
</dbReference>
<protein>
    <submittedName>
        <fullName evidence="6">Chromosome segregation and condensation protein, ScpB</fullName>
    </submittedName>
</protein>
<evidence type="ECO:0000256" key="2">
    <source>
        <dbReference type="ARBA" id="ARBA00022618"/>
    </source>
</evidence>
<evidence type="ECO:0000256" key="1">
    <source>
        <dbReference type="ARBA" id="ARBA00022490"/>
    </source>
</evidence>
<dbReference type="HOGENOM" id="CLU_1109735_0_0_0"/>
<dbReference type="STRING" id="530564.Psta_0369"/>
<dbReference type="PANTHER" id="PTHR34298:SF2">
    <property type="entry name" value="SEGREGATION AND CONDENSATION PROTEIN B"/>
    <property type="match status" value="1"/>
</dbReference>
<dbReference type="AlphaFoldDB" id="D2R2F0"/>
<keyword evidence="3" id="KW-0159">Chromosome partition</keyword>
<dbReference type="Gene3D" id="1.10.10.10">
    <property type="entry name" value="Winged helix-like DNA-binding domain superfamily/Winged helix DNA-binding domain"/>
    <property type="match status" value="2"/>
</dbReference>
<evidence type="ECO:0000256" key="5">
    <source>
        <dbReference type="SAM" id="MobiDB-lite"/>
    </source>
</evidence>
<keyword evidence="4" id="KW-0131">Cell cycle</keyword>
<organism evidence="6 7">
    <name type="scientific">Pirellula staleyi (strain ATCC 27377 / DSM 6068 / ICPB 4128)</name>
    <name type="common">Pirella staleyi</name>
    <dbReference type="NCBI Taxonomy" id="530564"/>
    <lineage>
        <taxon>Bacteria</taxon>
        <taxon>Pseudomonadati</taxon>
        <taxon>Planctomycetota</taxon>
        <taxon>Planctomycetia</taxon>
        <taxon>Pirellulales</taxon>
        <taxon>Pirellulaceae</taxon>
        <taxon>Pirellula</taxon>
    </lineage>
</organism>
<dbReference type="Pfam" id="PF04079">
    <property type="entry name" value="SMC_ScpB"/>
    <property type="match status" value="1"/>
</dbReference>
<evidence type="ECO:0000313" key="7">
    <source>
        <dbReference type="Proteomes" id="UP000001887"/>
    </source>
</evidence>
<dbReference type="SUPFAM" id="SSF46785">
    <property type="entry name" value="Winged helix' DNA-binding domain"/>
    <property type="match status" value="2"/>
</dbReference>
<feature type="compositionally biased region" description="Low complexity" evidence="5">
    <location>
        <begin position="52"/>
        <end position="65"/>
    </location>
</feature>
<dbReference type="eggNOG" id="COG1386">
    <property type="taxonomic scope" value="Bacteria"/>
</dbReference>
<evidence type="ECO:0000256" key="3">
    <source>
        <dbReference type="ARBA" id="ARBA00022829"/>
    </source>
</evidence>
<dbReference type="KEGG" id="psl:Psta_0369"/>
<name>D2R2F0_PIRSD</name>
<dbReference type="InterPro" id="IPR005234">
    <property type="entry name" value="ScpB_csome_segregation"/>
</dbReference>
<evidence type="ECO:0000313" key="6">
    <source>
        <dbReference type="EMBL" id="ADB15059.1"/>
    </source>
</evidence>
<dbReference type="InterPro" id="IPR036390">
    <property type="entry name" value="WH_DNA-bd_sf"/>
</dbReference>